<name>A0A8H8DFY7_9FUNG</name>
<proteinExistence type="predicted"/>
<evidence type="ECO:0000313" key="4">
    <source>
        <dbReference type="Proteomes" id="UP000673691"/>
    </source>
</evidence>
<evidence type="ECO:0000256" key="2">
    <source>
        <dbReference type="SAM" id="Phobius"/>
    </source>
</evidence>
<dbReference type="AlphaFoldDB" id="A0A8H8DFY7"/>
<organism evidence="3 4">
    <name type="scientific">Olpidium bornovanus</name>
    <dbReference type="NCBI Taxonomy" id="278681"/>
    <lineage>
        <taxon>Eukaryota</taxon>
        <taxon>Fungi</taxon>
        <taxon>Fungi incertae sedis</taxon>
        <taxon>Olpidiomycota</taxon>
        <taxon>Olpidiomycotina</taxon>
        <taxon>Olpidiomycetes</taxon>
        <taxon>Olpidiales</taxon>
        <taxon>Olpidiaceae</taxon>
        <taxon>Olpidium</taxon>
    </lineage>
</organism>
<keyword evidence="4" id="KW-1185">Reference proteome</keyword>
<feature type="compositionally biased region" description="Pro residues" evidence="1">
    <location>
        <begin position="98"/>
        <end position="116"/>
    </location>
</feature>
<comment type="caution">
    <text evidence="3">The sequence shown here is derived from an EMBL/GenBank/DDBJ whole genome shotgun (WGS) entry which is preliminary data.</text>
</comment>
<dbReference type="Proteomes" id="UP000673691">
    <property type="component" value="Unassembled WGS sequence"/>
</dbReference>
<gene>
    <name evidence="3" type="ORF">BJ554DRAFT_3297</name>
</gene>
<feature type="compositionally biased region" description="Low complexity" evidence="1">
    <location>
        <begin position="58"/>
        <end position="70"/>
    </location>
</feature>
<feature type="region of interest" description="Disordered" evidence="1">
    <location>
        <begin position="1"/>
        <end position="26"/>
    </location>
</feature>
<keyword evidence="2" id="KW-1133">Transmembrane helix</keyword>
<feature type="transmembrane region" description="Helical" evidence="2">
    <location>
        <begin position="277"/>
        <end position="298"/>
    </location>
</feature>
<evidence type="ECO:0000256" key="1">
    <source>
        <dbReference type="SAM" id="MobiDB-lite"/>
    </source>
</evidence>
<keyword evidence="2" id="KW-0812">Transmembrane</keyword>
<reference evidence="3 4" key="1">
    <citation type="journal article" name="Sci. Rep.">
        <title>Genome-scale phylogenetic analyses confirm Olpidium as the closest living zoosporic fungus to the non-flagellated, terrestrial fungi.</title>
        <authorList>
            <person name="Chang Y."/>
            <person name="Rochon D."/>
            <person name="Sekimoto S."/>
            <person name="Wang Y."/>
            <person name="Chovatia M."/>
            <person name="Sandor L."/>
            <person name="Salamov A."/>
            <person name="Grigoriev I.V."/>
            <person name="Stajich J.E."/>
            <person name="Spatafora J.W."/>
        </authorList>
    </citation>
    <scope>NUCLEOTIDE SEQUENCE [LARGE SCALE GENOMIC DNA]</scope>
    <source>
        <strain evidence="3">S191</strain>
    </source>
</reference>
<feature type="compositionally biased region" description="Basic and acidic residues" evidence="1">
    <location>
        <begin position="9"/>
        <end position="19"/>
    </location>
</feature>
<feature type="region of interest" description="Disordered" evidence="1">
    <location>
        <begin position="56"/>
        <end position="79"/>
    </location>
</feature>
<keyword evidence="2" id="KW-0472">Membrane</keyword>
<feature type="region of interest" description="Disordered" evidence="1">
    <location>
        <begin position="154"/>
        <end position="201"/>
    </location>
</feature>
<accession>A0A8H8DFY7</accession>
<dbReference type="EMBL" id="JAEFCI010011063">
    <property type="protein sequence ID" value="KAG5456848.1"/>
    <property type="molecule type" value="Genomic_DNA"/>
</dbReference>
<evidence type="ECO:0000313" key="3">
    <source>
        <dbReference type="EMBL" id="KAG5456848.1"/>
    </source>
</evidence>
<sequence length="461" mass="47546">MDDGESEDSGQRRPKDPSRTRFNTRMTVSVPVLKGKRSAAARLAGAALLQDAPNARSAALGQPADAAGAAAGKGGLAGREQSTAAVRHAQAARRAVLPPTPGPPPAQAPPAPTLPLKPPSPLEIDFDHMPFSAAVNSAALTSAALTSAVELTTSGSQGAELCGRNVPRPPGSLATAPLDPEEHKPPMIQIPKPKGPRSSVTGAAFYGLGQKGADGGQRFTGTGRGIRLAKALDAVKTRVSFAVSGLRRPSKLNDPPKSAAMVMRGTGPRRSAMDRRCGAVICFTIFLGVVACLVFLILKYGNLQPTFSRSFMSRPTSGPSATAAAPAAAAVLYAQLDPGCACVQEQAAGSRCDRTFGTGMSASLDKFRIPRAQFYDFLVAANSTQGPFTCETETSIAESPASFLVLVAGWAERQNSALAGLQASTAQFVVDSGGVAPDATVFKNLTESIVSMALQNPAARS</sequence>
<protein>
    <submittedName>
        <fullName evidence="3">Uncharacterized protein</fullName>
    </submittedName>
</protein>
<feature type="region of interest" description="Disordered" evidence="1">
    <location>
        <begin position="93"/>
        <end position="116"/>
    </location>
</feature>